<dbReference type="Proteomes" id="UP000032458">
    <property type="component" value="Unassembled WGS sequence"/>
</dbReference>
<evidence type="ECO:0000313" key="2">
    <source>
        <dbReference type="EMBL" id="KIZ16859.1"/>
    </source>
</evidence>
<sequence>MRFRKGDRVTVTNPSRENRTAKGKTGVVVDDGSKSGGLMTVKGIDGRVAEAVRGHRGFYAEELSPAR</sequence>
<feature type="region of interest" description="Disordered" evidence="1">
    <location>
        <begin position="1"/>
        <end position="31"/>
    </location>
</feature>
<reference evidence="2 3" key="1">
    <citation type="submission" date="2014-09" db="EMBL/GenBank/DDBJ databases">
        <title>Draft genome sequence of Streptomyces natalensis ATCC 27448, producer of the antifungal pimaricin.</title>
        <authorList>
            <person name="Mendes M.V."/>
            <person name="Beites T."/>
            <person name="Pires S."/>
            <person name="Santos C.L."/>
            <person name="Moradas-Ferreira P."/>
        </authorList>
    </citation>
    <scope>NUCLEOTIDE SEQUENCE [LARGE SCALE GENOMIC DNA]</scope>
    <source>
        <strain evidence="2 3">ATCC 27448</strain>
    </source>
</reference>
<dbReference type="EMBL" id="JRKI01000026">
    <property type="protein sequence ID" value="KIZ16859.1"/>
    <property type="molecule type" value="Genomic_DNA"/>
</dbReference>
<comment type="caution">
    <text evidence="2">The sequence shown here is derived from an EMBL/GenBank/DDBJ whole genome shotgun (WGS) entry which is preliminary data.</text>
</comment>
<organism evidence="2 3">
    <name type="scientific">Streptomyces natalensis ATCC 27448</name>
    <dbReference type="NCBI Taxonomy" id="1240678"/>
    <lineage>
        <taxon>Bacteria</taxon>
        <taxon>Bacillati</taxon>
        <taxon>Actinomycetota</taxon>
        <taxon>Actinomycetes</taxon>
        <taxon>Kitasatosporales</taxon>
        <taxon>Streptomycetaceae</taxon>
        <taxon>Streptomyces</taxon>
    </lineage>
</organism>
<gene>
    <name evidence="2" type="ORF">SNA_17865</name>
</gene>
<protein>
    <recommendedName>
        <fullName evidence="4">KOW domain-containing protein</fullName>
    </recommendedName>
</protein>
<keyword evidence="3" id="KW-1185">Reference proteome</keyword>
<accession>A0A0D7CKW7</accession>
<evidence type="ECO:0008006" key="4">
    <source>
        <dbReference type="Google" id="ProtNLM"/>
    </source>
</evidence>
<evidence type="ECO:0000313" key="3">
    <source>
        <dbReference type="Proteomes" id="UP000032458"/>
    </source>
</evidence>
<dbReference type="RefSeq" id="WP_030064829.1">
    <property type="nucleotide sequence ID" value="NZ_JRKI01000026.1"/>
</dbReference>
<dbReference type="AlphaFoldDB" id="A0A0D7CKW7"/>
<evidence type="ECO:0000256" key="1">
    <source>
        <dbReference type="SAM" id="MobiDB-lite"/>
    </source>
</evidence>
<dbReference type="PATRIC" id="fig|1240678.4.peg.3760"/>
<proteinExistence type="predicted"/>
<name>A0A0D7CKW7_9ACTN</name>